<dbReference type="InterPro" id="IPR004447">
    <property type="entry name" value="Peptidase_S41A"/>
</dbReference>
<reference evidence="8" key="1">
    <citation type="journal article" date="2015" name="MBio">
        <title>Genome-Resolved Metagenomic Analysis Reveals Roles for Candidate Phyla and Other Microbial Community Members in Biogeochemical Transformations in Oil Reservoirs.</title>
        <authorList>
            <person name="Hu P."/>
            <person name="Tom L."/>
            <person name="Singh A."/>
            <person name="Thomas B.C."/>
            <person name="Baker B.J."/>
            <person name="Piceno Y.M."/>
            <person name="Andersen G.L."/>
            <person name="Banfield J.F."/>
        </authorList>
    </citation>
    <scope>NUCLEOTIDE SEQUENCE [LARGE SCALE GENOMIC DNA]</scope>
</reference>
<dbReference type="InterPro" id="IPR041489">
    <property type="entry name" value="PDZ_6"/>
</dbReference>
<dbReference type="InterPro" id="IPR005151">
    <property type="entry name" value="Tail-specific_protease"/>
</dbReference>
<dbReference type="CDD" id="cd06782">
    <property type="entry name" value="cpPDZ_CPP-like"/>
    <property type="match status" value="1"/>
</dbReference>
<gene>
    <name evidence="7" type="ORF">XD94_0294</name>
</gene>
<evidence type="ECO:0000313" key="8">
    <source>
        <dbReference type="Proteomes" id="UP000054092"/>
    </source>
</evidence>
<accession>A0A101HRU7</accession>
<dbReference type="Gene3D" id="2.30.42.10">
    <property type="match status" value="1"/>
</dbReference>
<keyword evidence="4 5" id="KW-0720">Serine protease</keyword>
<organism evidence="7 8">
    <name type="scientific">Mesotoga prima</name>
    <dbReference type="NCBI Taxonomy" id="1184387"/>
    <lineage>
        <taxon>Bacteria</taxon>
        <taxon>Thermotogati</taxon>
        <taxon>Thermotogota</taxon>
        <taxon>Thermotogae</taxon>
        <taxon>Kosmotogales</taxon>
        <taxon>Kosmotogaceae</taxon>
        <taxon>Mesotoga</taxon>
    </lineage>
</organism>
<dbReference type="InterPro" id="IPR036034">
    <property type="entry name" value="PDZ_sf"/>
</dbReference>
<feature type="domain" description="PDZ" evidence="6">
    <location>
        <begin position="89"/>
        <end position="157"/>
    </location>
</feature>
<dbReference type="SUPFAM" id="SSF52096">
    <property type="entry name" value="ClpP/crotonase"/>
    <property type="match status" value="1"/>
</dbReference>
<dbReference type="GO" id="GO:0006508">
    <property type="term" value="P:proteolysis"/>
    <property type="evidence" value="ECO:0007669"/>
    <property type="project" value="UniProtKB-KW"/>
</dbReference>
<dbReference type="SUPFAM" id="SSF50156">
    <property type="entry name" value="PDZ domain-like"/>
    <property type="match status" value="1"/>
</dbReference>
<dbReference type="Gene3D" id="3.30.750.44">
    <property type="match status" value="1"/>
</dbReference>
<proteinExistence type="inferred from homology"/>
<sequence>MTKKKAFRITASIAVLIAVFFLGAFTTMTDDEMFEKFSPVFQILTYIERNYYDIEKVDYDAILDETLTGTMRGLDDPFAWYFDPVQTRENELDTSSKYGGIGSTVQYNIQFDCLEVVAPMAGSPSERVGLRPGDLILTIDGVPVSDVGYYGAVNMLRGDPDTQVVLEVYRETLTEPFFVEITRAFIEIRSVKSELIDIEDIEISYIHITGFNAPTYDEFQDALNLSRNSEAYIIDLRNNPGGLLQSVLNISSLILPKGQRVITIRYRDGQEEIYNSWGSRYNAYFKDKPIVLLVNEGSASASEILTGALKDHGLATVIGTKTFGKAAVQTVFNLSNGGEIWLPTAHYFTPDGNDIHLQGIEPDIIVEPGDDVLEEDGSELTLSKATIDIEHDLQLLKAIEIILESLGVKTVN</sequence>
<evidence type="ECO:0000256" key="4">
    <source>
        <dbReference type="ARBA" id="ARBA00022825"/>
    </source>
</evidence>
<dbReference type="GO" id="GO:0004175">
    <property type="term" value="F:endopeptidase activity"/>
    <property type="evidence" value="ECO:0007669"/>
    <property type="project" value="TreeGrafter"/>
</dbReference>
<dbReference type="GO" id="GO:0008236">
    <property type="term" value="F:serine-type peptidase activity"/>
    <property type="evidence" value="ECO:0007669"/>
    <property type="project" value="UniProtKB-KW"/>
</dbReference>
<dbReference type="GO" id="GO:0030288">
    <property type="term" value="C:outer membrane-bounded periplasmic space"/>
    <property type="evidence" value="ECO:0007669"/>
    <property type="project" value="TreeGrafter"/>
</dbReference>
<dbReference type="GO" id="GO:0007165">
    <property type="term" value="P:signal transduction"/>
    <property type="evidence" value="ECO:0007669"/>
    <property type="project" value="TreeGrafter"/>
</dbReference>
<evidence type="ECO:0000313" key="7">
    <source>
        <dbReference type="EMBL" id="KUK81848.1"/>
    </source>
</evidence>
<dbReference type="InterPro" id="IPR001478">
    <property type="entry name" value="PDZ"/>
</dbReference>
<name>A0A101HRU7_9BACT</name>
<protein>
    <submittedName>
        <fullName evidence="7">C-terminal processing peptidase</fullName>
    </submittedName>
</protein>
<dbReference type="CDD" id="cd07560">
    <property type="entry name" value="Peptidase_S41_CPP"/>
    <property type="match status" value="1"/>
</dbReference>
<dbReference type="Gene3D" id="3.90.226.10">
    <property type="entry name" value="2-enoyl-CoA Hydratase, Chain A, domain 1"/>
    <property type="match status" value="1"/>
</dbReference>
<evidence type="ECO:0000256" key="1">
    <source>
        <dbReference type="ARBA" id="ARBA00009179"/>
    </source>
</evidence>
<dbReference type="PATRIC" id="fig|1184387.3.peg.607"/>
<evidence type="ECO:0000256" key="2">
    <source>
        <dbReference type="ARBA" id="ARBA00022670"/>
    </source>
</evidence>
<dbReference type="PANTHER" id="PTHR32060:SF30">
    <property type="entry name" value="CARBOXY-TERMINAL PROCESSING PROTEASE CTPA"/>
    <property type="match status" value="1"/>
</dbReference>
<dbReference type="NCBIfam" id="TIGR00225">
    <property type="entry name" value="prc"/>
    <property type="match status" value="1"/>
</dbReference>
<dbReference type="SMART" id="SM00245">
    <property type="entry name" value="TSPc"/>
    <property type="match status" value="1"/>
</dbReference>
<dbReference type="Pfam" id="PF17820">
    <property type="entry name" value="PDZ_6"/>
    <property type="match status" value="1"/>
</dbReference>
<dbReference type="PANTHER" id="PTHR32060">
    <property type="entry name" value="TAIL-SPECIFIC PROTEASE"/>
    <property type="match status" value="1"/>
</dbReference>
<evidence type="ECO:0000256" key="5">
    <source>
        <dbReference type="RuleBase" id="RU004404"/>
    </source>
</evidence>
<comment type="caution">
    <text evidence="7">The sequence shown here is derived from an EMBL/GenBank/DDBJ whole genome shotgun (WGS) entry which is preliminary data.</text>
</comment>
<dbReference type="EMBL" id="LGGP01000030">
    <property type="protein sequence ID" value="KUK81848.1"/>
    <property type="molecule type" value="Genomic_DNA"/>
</dbReference>
<dbReference type="Pfam" id="PF03572">
    <property type="entry name" value="Peptidase_S41"/>
    <property type="match status" value="1"/>
</dbReference>
<dbReference type="InterPro" id="IPR029045">
    <property type="entry name" value="ClpP/crotonase-like_dom_sf"/>
</dbReference>
<dbReference type="PROSITE" id="PS50106">
    <property type="entry name" value="PDZ"/>
    <property type="match status" value="1"/>
</dbReference>
<keyword evidence="2 5" id="KW-0645">Protease</keyword>
<dbReference type="Proteomes" id="UP000054092">
    <property type="component" value="Unassembled WGS sequence"/>
</dbReference>
<comment type="similarity">
    <text evidence="1 5">Belongs to the peptidase S41A family.</text>
</comment>
<evidence type="ECO:0000259" key="6">
    <source>
        <dbReference type="PROSITE" id="PS50106"/>
    </source>
</evidence>
<keyword evidence="3 5" id="KW-0378">Hydrolase</keyword>
<dbReference type="AlphaFoldDB" id="A0A101HRU7"/>
<dbReference type="SMART" id="SM00228">
    <property type="entry name" value="PDZ"/>
    <property type="match status" value="1"/>
</dbReference>
<evidence type="ECO:0000256" key="3">
    <source>
        <dbReference type="ARBA" id="ARBA00022801"/>
    </source>
</evidence>